<evidence type="ECO:0000313" key="12">
    <source>
        <dbReference type="EMBL" id="MFB9738300.1"/>
    </source>
</evidence>
<feature type="transmembrane region" description="Helical" evidence="10">
    <location>
        <begin position="321"/>
        <end position="338"/>
    </location>
</feature>
<dbReference type="Proteomes" id="UP001589703">
    <property type="component" value="Unassembled WGS sequence"/>
</dbReference>
<keyword evidence="8" id="KW-0046">Antibiotic resistance</keyword>
<dbReference type="Pfam" id="PF07690">
    <property type="entry name" value="MFS_1"/>
    <property type="match status" value="1"/>
</dbReference>
<name>A0ABV5VKQ6_9ACTN</name>
<comment type="caution">
    <text evidence="12">The sequence shown here is derived from an EMBL/GenBank/DDBJ whole genome shotgun (WGS) entry which is preliminary data.</text>
</comment>
<evidence type="ECO:0000313" key="13">
    <source>
        <dbReference type="Proteomes" id="UP001589703"/>
    </source>
</evidence>
<feature type="transmembrane region" description="Helical" evidence="10">
    <location>
        <begin position="422"/>
        <end position="444"/>
    </location>
</feature>
<evidence type="ECO:0000256" key="2">
    <source>
        <dbReference type="ARBA" id="ARBA00008537"/>
    </source>
</evidence>
<accession>A0ABV5VKQ6</accession>
<dbReference type="Gene3D" id="1.20.1250.20">
    <property type="entry name" value="MFS general substrate transporter like domains"/>
    <property type="match status" value="1"/>
</dbReference>
<feature type="transmembrane region" description="Helical" evidence="10">
    <location>
        <begin position="219"/>
        <end position="239"/>
    </location>
</feature>
<dbReference type="PANTHER" id="PTHR42718:SF9">
    <property type="entry name" value="MAJOR FACILITATOR SUPERFAMILY MULTIDRUG TRANSPORTER MFSC"/>
    <property type="match status" value="1"/>
</dbReference>
<dbReference type="EMBL" id="JBHMAR010000044">
    <property type="protein sequence ID" value="MFB9738300.1"/>
    <property type="molecule type" value="Genomic_DNA"/>
</dbReference>
<dbReference type="RefSeq" id="WP_356760710.1">
    <property type="nucleotide sequence ID" value="NZ_JBHMAR010000044.1"/>
</dbReference>
<keyword evidence="6 10" id="KW-1133">Transmembrane helix</keyword>
<dbReference type="NCBIfam" id="TIGR00711">
    <property type="entry name" value="efflux_EmrB"/>
    <property type="match status" value="1"/>
</dbReference>
<dbReference type="SUPFAM" id="SSF103473">
    <property type="entry name" value="MFS general substrate transporter"/>
    <property type="match status" value="1"/>
</dbReference>
<keyword evidence="7 10" id="KW-0472">Membrane</keyword>
<feature type="transmembrane region" description="Helical" evidence="10">
    <location>
        <begin position="353"/>
        <end position="375"/>
    </location>
</feature>
<gene>
    <name evidence="12" type="ORF">ACFFRO_24770</name>
</gene>
<keyword evidence="4" id="KW-1003">Cell membrane</keyword>
<dbReference type="InterPro" id="IPR004638">
    <property type="entry name" value="EmrB-like"/>
</dbReference>
<feature type="domain" description="Major facilitator superfamily (MFS) profile" evidence="11">
    <location>
        <begin position="3"/>
        <end position="449"/>
    </location>
</feature>
<keyword evidence="3" id="KW-0813">Transport</keyword>
<dbReference type="PANTHER" id="PTHR42718">
    <property type="entry name" value="MAJOR FACILITATOR SUPERFAMILY MULTIDRUG TRANSPORTER MFSC"/>
    <property type="match status" value="1"/>
</dbReference>
<evidence type="ECO:0000256" key="8">
    <source>
        <dbReference type="ARBA" id="ARBA00023251"/>
    </source>
</evidence>
<dbReference type="InterPro" id="IPR011701">
    <property type="entry name" value="MFS"/>
</dbReference>
<evidence type="ECO:0000256" key="5">
    <source>
        <dbReference type="ARBA" id="ARBA00022692"/>
    </source>
</evidence>
<evidence type="ECO:0000259" key="11">
    <source>
        <dbReference type="PROSITE" id="PS50850"/>
    </source>
</evidence>
<feature type="transmembrane region" description="Helical" evidence="10">
    <location>
        <begin position="42"/>
        <end position="61"/>
    </location>
</feature>
<evidence type="ECO:0000256" key="4">
    <source>
        <dbReference type="ARBA" id="ARBA00022475"/>
    </source>
</evidence>
<dbReference type="InterPro" id="IPR020846">
    <property type="entry name" value="MFS_dom"/>
</dbReference>
<feature type="compositionally biased region" description="Basic and acidic residues" evidence="9">
    <location>
        <begin position="482"/>
        <end position="493"/>
    </location>
</feature>
<dbReference type="Gene3D" id="1.20.1720.10">
    <property type="entry name" value="Multidrug resistance protein D"/>
    <property type="match status" value="1"/>
</dbReference>
<keyword evidence="5 10" id="KW-0812">Transmembrane</keyword>
<feature type="transmembrane region" description="Helical" evidence="10">
    <location>
        <begin position="190"/>
        <end position="207"/>
    </location>
</feature>
<feature type="transmembrane region" description="Helical" evidence="10">
    <location>
        <begin position="396"/>
        <end position="416"/>
    </location>
</feature>
<evidence type="ECO:0000256" key="1">
    <source>
        <dbReference type="ARBA" id="ARBA00004651"/>
    </source>
</evidence>
<comment type="subcellular location">
    <subcellularLocation>
        <location evidence="1">Cell membrane</location>
        <topology evidence="1">Multi-pass membrane protein</topology>
    </subcellularLocation>
</comment>
<dbReference type="InterPro" id="IPR036259">
    <property type="entry name" value="MFS_trans_sf"/>
</dbReference>
<evidence type="ECO:0000256" key="7">
    <source>
        <dbReference type="ARBA" id="ARBA00023136"/>
    </source>
</evidence>
<organism evidence="12 13">
    <name type="scientific">Streptomyces thermocoprophilus</name>
    <dbReference type="NCBI Taxonomy" id="78356"/>
    <lineage>
        <taxon>Bacteria</taxon>
        <taxon>Bacillati</taxon>
        <taxon>Actinomycetota</taxon>
        <taxon>Actinomycetes</taxon>
        <taxon>Kitasatosporales</taxon>
        <taxon>Streptomycetaceae</taxon>
        <taxon>Streptomyces</taxon>
    </lineage>
</organism>
<feature type="transmembrane region" description="Helical" evidence="10">
    <location>
        <begin position="157"/>
        <end position="178"/>
    </location>
</feature>
<evidence type="ECO:0000256" key="3">
    <source>
        <dbReference type="ARBA" id="ARBA00022448"/>
    </source>
</evidence>
<feature type="transmembrane region" description="Helical" evidence="10">
    <location>
        <begin position="68"/>
        <end position="88"/>
    </location>
</feature>
<reference evidence="12 13" key="1">
    <citation type="submission" date="2024-09" db="EMBL/GenBank/DDBJ databases">
        <authorList>
            <person name="Sun Q."/>
            <person name="Mori K."/>
        </authorList>
    </citation>
    <scope>NUCLEOTIDE SEQUENCE [LARGE SCALE GENOMIC DNA]</scope>
    <source>
        <strain evidence="12 13">JCM 10918</strain>
    </source>
</reference>
<evidence type="ECO:0000256" key="9">
    <source>
        <dbReference type="SAM" id="MobiDB-lite"/>
    </source>
</evidence>
<comment type="similarity">
    <text evidence="2">Belongs to the major facilitator superfamily. EmrB family.</text>
</comment>
<keyword evidence="13" id="KW-1185">Reference proteome</keyword>
<evidence type="ECO:0000256" key="10">
    <source>
        <dbReference type="SAM" id="Phobius"/>
    </source>
</evidence>
<proteinExistence type="inferred from homology"/>
<feature type="transmembrane region" description="Helical" evidence="10">
    <location>
        <begin position="297"/>
        <end position="314"/>
    </location>
</feature>
<dbReference type="PROSITE" id="PS50850">
    <property type="entry name" value="MFS"/>
    <property type="match status" value="1"/>
</dbReference>
<feature type="transmembrane region" description="Helical" evidence="10">
    <location>
        <begin position="260"/>
        <end position="277"/>
    </location>
</feature>
<evidence type="ECO:0000256" key="6">
    <source>
        <dbReference type="ARBA" id="ARBA00022989"/>
    </source>
</evidence>
<sequence length="493" mass="50949">MVVPVVCVCVTFIAIADGAITTVALPSIARQFDLTTAALDGVVVVYPVCLAMAVPASAWLVERFGGKRVLLTALTGFLASSFACGAAADLGQLVAFRAVQGVSAGVLFPSSAALMFATFDTAEQVRLQRYLIIPQQIAPAAAPVAGGLLVDHLSWRWVFYVNLPVGLPAVLFGALFLAGHRGARPGRFDLPGLLLSAAALGGLMYGVCEGPNRGWTDPAVTVALALGAVLLAAAVAVELRTSAPLLKLRLFTDRLFRDTNLLNLIGLIPIMGALYLGPLFLQQAQGRSALESGTSTFPEAFGVLLTVQVVGVLYARVGPRLIVGCSLVAVSAVLLLFATCDADTGLWTFRACMFLYGIAIGGFFLPTTVASLATLPRADVAQASTLNTVVRQTGGALAPAAVTTVLVLGTPATAAAHPPVTAYQHAYLALAAIAALTAVFAFTLPDRAARAAARGSTTHRSAPEPARPAESRPRSAHRGGTRHPEAHDSGPGA</sequence>
<protein>
    <submittedName>
        <fullName evidence="12">DHA2 family efflux MFS transporter permease subunit</fullName>
    </submittedName>
</protein>
<feature type="region of interest" description="Disordered" evidence="9">
    <location>
        <begin position="452"/>
        <end position="493"/>
    </location>
</feature>